<keyword evidence="2" id="KW-1185">Reference proteome</keyword>
<evidence type="ECO:0000313" key="2">
    <source>
        <dbReference type="Proteomes" id="UP001300348"/>
    </source>
</evidence>
<gene>
    <name evidence="1" type="ORF">QL112_012145</name>
</gene>
<dbReference type="EMBL" id="CP133647">
    <property type="protein sequence ID" value="WNH00628.1"/>
    <property type="molecule type" value="Genomic_DNA"/>
</dbReference>
<sequence length="111" mass="11713">MKKLLFIVFSFISVGCTTTSLESQDPIYAGETTKSAEQVNKCLAPKWIELRASSNSIPTGTGYKLVSSDDIFGALSVAVINEKGGGGSTVKVYAASKGTNDPWGNAARQCM</sequence>
<dbReference type="PROSITE" id="PS51257">
    <property type="entry name" value="PROKAR_LIPOPROTEIN"/>
    <property type="match status" value="1"/>
</dbReference>
<name>A0ABY9XDG0_9GAMM</name>
<reference evidence="1 2" key="1">
    <citation type="journal article" date="2023" name="Access Microbiol">
        <title>The genome of a steinernematid-associated Pseudomonas piscis bacterium encodes the biosynthesis of insect toxins.</title>
        <authorList>
            <person name="Awori R.M."/>
            <person name="Hendre P."/>
            <person name="Amugune N.O."/>
        </authorList>
    </citation>
    <scope>NUCLEOTIDE SEQUENCE [LARGE SCALE GENOMIC DNA]</scope>
    <source>
        <strain evidence="1 2">97</strain>
    </source>
</reference>
<proteinExistence type="predicted"/>
<accession>A0ABY9XDG0</accession>
<dbReference type="Proteomes" id="UP001300348">
    <property type="component" value="Chromosome"/>
</dbReference>
<dbReference type="RefSeq" id="WP_189761098.1">
    <property type="nucleotide sequence ID" value="NZ_CAWPOC010000037.1"/>
</dbReference>
<organism evidence="1 2">
    <name type="scientific">Xenorhabdus griffiniae</name>
    <dbReference type="NCBI Taxonomy" id="351672"/>
    <lineage>
        <taxon>Bacteria</taxon>
        <taxon>Pseudomonadati</taxon>
        <taxon>Pseudomonadota</taxon>
        <taxon>Gammaproteobacteria</taxon>
        <taxon>Enterobacterales</taxon>
        <taxon>Morganellaceae</taxon>
        <taxon>Xenorhabdus</taxon>
    </lineage>
</organism>
<dbReference type="GeneID" id="88856320"/>
<evidence type="ECO:0000313" key="1">
    <source>
        <dbReference type="EMBL" id="WNH00628.1"/>
    </source>
</evidence>
<evidence type="ECO:0008006" key="3">
    <source>
        <dbReference type="Google" id="ProtNLM"/>
    </source>
</evidence>
<protein>
    <recommendedName>
        <fullName evidence="3">Lipoprotein</fullName>
    </recommendedName>
</protein>